<organism evidence="4 5">
    <name type="scientific">Pseudoalteromonas caenipelagi</name>
    <dbReference type="NCBI Taxonomy" id="2726988"/>
    <lineage>
        <taxon>Bacteria</taxon>
        <taxon>Pseudomonadati</taxon>
        <taxon>Pseudomonadota</taxon>
        <taxon>Gammaproteobacteria</taxon>
        <taxon>Alteromonadales</taxon>
        <taxon>Pseudoalteromonadaceae</taxon>
        <taxon>Pseudoalteromonas</taxon>
    </lineage>
</organism>
<sequence>MGKSRQQKLMRYVSFDEAGKLSIKMTTIPEPQSHEVLVKVAAFGVNRADLLQKQGKYPAPSGDSAILGLEAAGTVVDCAPHLYGQWLNRRVFALTQGGAYAEYVCIDAQQLIAIPDEVNFDVAASIAEVYLTAFDAIVQIGQLGSSQTLLVHGGASGVGSAAIRLGKRLGAYVVTTQSCERKCQYAKQLGADLVINYNQQCFASAMKSQGLKANVIIDPIAGDYLQKNLQVAAMDCHCIMLAMLGGRYCNLDMALMLAKRFNLHGSTLRNRDIEYKRNLVNALTNSIGAQLFSDSMSIPIYKSLDIEDIEQAHAILQQNENLGKVVVSIS</sequence>
<evidence type="ECO:0000256" key="2">
    <source>
        <dbReference type="ARBA" id="ARBA00023002"/>
    </source>
</evidence>
<dbReference type="InterPro" id="IPR014189">
    <property type="entry name" value="Quinone_OxRdtase_PIG3"/>
</dbReference>
<dbReference type="Pfam" id="PF08240">
    <property type="entry name" value="ADH_N"/>
    <property type="match status" value="1"/>
</dbReference>
<dbReference type="SUPFAM" id="SSF50129">
    <property type="entry name" value="GroES-like"/>
    <property type="match status" value="1"/>
</dbReference>
<dbReference type="InterPro" id="IPR036291">
    <property type="entry name" value="NAD(P)-bd_dom_sf"/>
</dbReference>
<dbReference type="GO" id="GO:0070402">
    <property type="term" value="F:NADPH binding"/>
    <property type="evidence" value="ECO:0007669"/>
    <property type="project" value="TreeGrafter"/>
</dbReference>
<accession>A0A849V8R3</accession>
<dbReference type="SUPFAM" id="SSF51735">
    <property type="entry name" value="NAD(P)-binding Rossmann-fold domains"/>
    <property type="match status" value="1"/>
</dbReference>
<name>A0A849V8R3_9GAMM</name>
<evidence type="ECO:0000313" key="4">
    <source>
        <dbReference type="EMBL" id="NOU49265.1"/>
    </source>
</evidence>
<keyword evidence="1" id="KW-0521">NADP</keyword>
<dbReference type="InterPro" id="IPR020843">
    <property type="entry name" value="ER"/>
</dbReference>
<dbReference type="InterPro" id="IPR011032">
    <property type="entry name" value="GroES-like_sf"/>
</dbReference>
<feature type="domain" description="Enoyl reductase (ER)" evidence="3">
    <location>
        <begin position="19"/>
        <end position="327"/>
    </location>
</feature>
<dbReference type="Gene3D" id="3.90.180.10">
    <property type="entry name" value="Medium-chain alcohol dehydrogenases, catalytic domain"/>
    <property type="match status" value="1"/>
</dbReference>
<dbReference type="NCBIfam" id="TIGR02824">
    <property type="entry name" value="quinone_pig3"/>
    <property type="match status" value="1"/>
</dbReference>
<dbReference type="Gene3D" id="3.40.50.720">
    <property type="entry name" value="NAD(P)-binding Rossmann-like Domain"/>
    <property type="match status" value="1"/>
</dbReference>
<protein>
    <submittedName>
        <fullName evidence="4">NAD(P)H-quinone oxidoreductase</fullName>
    </submittedName>
</protein>
<dbReference type="InterPro" id="IPR013149">
    <property type="entry name" value="ADH-like_C"/>
</dbReference>
<dbReference type="Proteomes" id="UP000586305">
    <property type="component" value="Unassembled WGS sequence"/>
</dbReference>
<dbReference type="SMART" id="SM00829">
    <property type="entry name" value="PKS_ER"/>
    <property type="match status" value="1"/>
</dbReference>
<dbReference type="PANTHER" id="PTHR48106">
    <property type="entry name" value="QUINONE OXIDOREDUCTASE PIG3-RELATED"/>
    <property type="match status" value="1"/>
</dbReference>
<keyword evidence="2" id="KW-0560">Oxidoreductase</keyword>
<evidence type="ECO:0000313" key="5">
    <source>
        <dbReference type="Proteomes" id="UP000586305"/>
    </source>
</evidence>
<dbReference type="Pfam" id="PF00107">
    <property type="entry name" value="ADH_zinc_N"/>
    <property type="match status" value="1"/>
</dbReference>
<evidence type="ECO:0000256" key="1">
    <source>
        <dbReference type="ARBA" id="ARBA00022857"/>
    </source>
</evidence>
<dbReference type="GO" id="GO:0016651">
    <property type="term" value="F:oxidoreductase activity, acting on NAD(P)H"/>
    <property type="evidence" value="ECO:0007669"/>
    <property type="project" value="TreeGrafter"/>
</dbReference>
<reference evidence="4 5" key="1">
    <citation type="submission" date="2020-04" db="EMBL/GenBank/DDBJ databases">
        <title>Pseudoalteromonas caenipelagi sp. nov., isolated from a tidal flat.</title>
        <authorList>
            <person name="Park S."/>
            <person name="Yoon J.-H."/>
        </authorList>
    </citation>
    <scope>NUCLEOTIDE SEQUENCE [LARGE SCALE GENOMIC DNA]</scope>
    <source>
        <strain evidence="4 5">JBTF-M23</strain>
    </source>
</reference>
<evidence type="ECO:0000259" key="3">
    <source>
        <dbReference type="SMART" id="SM00829"/>
    </source>
</evidence>
<dbReference type="PANTHER" id="PTHR48106:SF18">
    <property type="entry name" value="QUINONE OXIDOREDUCTASE PIG3"/>
    <property type="match status" value="1"/>
</dbReference>
<dbReference type="CDD" id="cd05276">
    <property type="entry name" value="p53_inducible_oxidoreductase"/>
    <property type="match status" value="1"/>
</dbReference>
<gene>
    <name evidence="4" type="ORF">HG263_01690</name>
</gene>
<dbReference type="InterPro" id="IPR013154">
    <property type="entry name" value="ADH-like_N"/>
</dbReference>
<keyword evidence="5" id="KW-1185">Reference proteome</keyword>
<dbReference type="AlphaFoldDB" id="A0A849V8R3"/>
<dbReference type="EMBL" id="JABBPG010000001">
    <property type="protein sequence ID" value="NOU49265.1"/>
    <property type="molecule type" value="Genomic_DNA"/>
</dbReference>
<proteinExistence type="predicted"/>
<comment type="caution">
    <text evidence="4">The sequence shown here is derived from an EMBL/GenBank/DDBJ whole genome shotgun (WGS) entry which is preliminary data.</text>
</comment>